<gene>
    <name evidence="1" type="ORF">DARMORV10_C07P12810.1</name>
</gene>
<proteinExistence type="predicted"/>
<dbReference type="Gene3D" id="3.90.70.10">
    <property type="entry name" value="Cysteine proteinases"/>
    <property type="match status" value="1"/>
</dbReference>
<name>A0A816LWY9_BRANA</name>
<dbReference type="AlphaFoldDB" id="A0A816LWY9"/>
<dbReference type="SUPFAM" id="SSF54001">
    <property type="entry name" value="Cysteine proteinases"/>
    <property type="match status" value="1"/>
</dbReference>
<dbReference type="InterPro" id="IPR038765">
    <property type="entry name" value="Papain-like_cys_pep_sf"/>
</dbReference>
<protein>
    <submittedName>
        <fullName evidence="1">(rape) hypothetical protein</fullName>
    </submittedName>
</protein>
<sequence>MQVLEIGFFIQYDKEGTKGSPGEGGDMIRIEDYTFVGGDFKAALNILQMQPIGVSLYVFQEYWSIKKGDIYRGPTSNNTKYYGFHAVLIVDAFVINGDLVFWCKSSSGKHIHDGGYIMVYFHYENDSS</sequence>
<dbReference type="Proteomes" id="UP001295469">
    <property type="component" value="Chromosome C07"/>
</dbReference>
<evidence type="ECO:0000313" key="1">
    <source>
        <dbReference type="EMBL" id="CAF1964301.1"/>
    </source>
</evidence>
<accession>A0A816LWY9</accession>
<organism evidence="1">
    <name type="scientific">Brassica napus</name>
    <name type="common">Rape</name>
    <dbReference type="NCBI Taxonomy" id="3708"/>
    <lineage>
        <taxon>Eukaryota</taxon>
        <taxon>Viridiplantae</taxon>
        <taxon>Streptophyta</taxon>
        <taxon>Embryophyta</taxon>
        <taxon>Tracheophyta</taxon>
        <taxon>Spermatophyta</taxon>
        <taxon>Magnoliopsida</taxon>
        <taxon>eudicotyledons</taxon>
        <taxon>Gunneridae</taxon>
        <taxon>Pentapetalae</taxon>
        <taxon>rosids</taxon>
        <taxon>malvids</taxon>
        <taxon>Brassicales</taxon>
        <taxon>Brassicaceae</taxon>
        <taxon>Brassiceae</taxon>
        <taxon>Brassica</taxon>
    </lineage>
</organism>
<reference evidence="1" key="1">
    <citation type="submission" date="2021-01" db="EMBL/GenBank/DDBJ databases">
        <authorList>
            <consortium name="Genoscope - CEA"/>
            <person name="William W."/>
        </authorList>
    </citation>
    <scope>NUCLEOTIDE SEQUENCE</scope>
</reference>
<dbReference type="EMBL" id="HG994371">
    <property type="protein sequence ID" value="CAF1964301.1"/>
    <property type="molecule type" value="Genomic_DNA"/>
</dbReference>